<keyword evidence="5" id="KW-0677">Repeat</keyword>
<keyword evidence="3" id="KW-0690">Ribosome biogenesis</keyword>
<dbReference type="InterPro" id="IPR022755">
    <property type="entry name" value="Znf_C2H2_jaz"/>
</dbReference>
<keyword evidence="6 9" id="KW-0863">Zinc-finger</keyword>
<accession>Q0CJR6</accession>
<dbReference type="InterPro" id="IPR013087">
    <property type="entry name" value="Znf_C2H2_type"/>
</dbReference>
<dbReference type="PANTHER" id="PTHR13182:SF8">
    <property type="entry name" value="CYTOPLASMIC 60S SUBUNIT BIOGENESIS FACTOR ZNF622"/>
    <property type="match status" value="1"/>
</dbReference>
<dbReference type="PANTHER" id="PTHR13182">
    <property type="entry name" value="ZINC FINGER PROTEIN 622"/>
    <property type="match status" value="1"/>
</dbReference>
<dbReference type="SUPFAM" id="SSF57667">
    <property type="entry name" value="beta-beta-alpha zinc fingers"/>
    <property type="match status" value="2"/>
</dbReference>
<evidence type="ECO:0000256" key="4">
    <source>
        <dbReference type="ARBA" id="ARBA00022723"/>
    </source>
</evidence>
<keyword evidence="7" id="KW-0862">Zinc</keyword>
<evidence type="ECO:0000256" key="2">
    <source>
        <dbReference type="ARBA" id="ARBA00022490"/>
    </source>
</evidence>
<dbReference type="OrthoDB" id="19329at2759"/>
<evidence type="ECO:0000259" key="11">
    <source>
        <dbReference type="PROSITE" id="PS50157"/>
    </source>
</evidence>
<evidence type="ECO:0000256" key="6">
    <source>
        <dbReference type="ARBA" id="ARBA00022771"/>
    </source>
</evidence>
<name>Q0CJR6_ASPTN</name>
<dbReference type="Pfam" id="PF12171">
    <property type="entry name" value="zf-C2H2_jaz"/>
    <property type="match status" value="1"/>
</dbReference>
<dbReference type="EMBL" id="CH476601">
    <property type="protein sequence ID" value="EAU33829.1"/>
    <property type="molecule type" value="Genomic_DNA"/>
</dbReference>
<dbReference type="Proteomes" id="UP000007963">
    <property type="component" value="Unassembled WGS sequence"/>
</dbReference>
<dbReference type="STRING" id="341663.Q0CJR6"/>
<evidence type="ECO:0000313" key="13">
    <source>
        <dbReference type="Proteomes" id="UP000007963"/>
    </source>
</evidence>
<evidence type="ECO:0000256" key="5">
    <source>
        <dbReference type="ARBA" id="ARBA00022737"/>
    </source>
</evidence>
<dbReference type="VEuPathDB" id="FungiDB:ATEG_06068"/>
<proteinExistence type="inferred from homology"/>
<dbReference type="AlphaFoldDB" id="Q0CJR6"/>
<dbReference type="GO" id="GO:0003676">
    <property type="term" value="F:nucleic acid binding"/>
    <property type="evidence" value="ECO:0007669"/>
    <property type="project" value="InterPro"/>
</dbReference>
<evidence type="ECO:0000256" key="7">
    <source>
        <dbReference type="ARBA" id="ARBA00022833"/>
    </source>
</evidence>
<protein>
    <recommendedName>
        <fullName evidence="11">C2H2-type domain-containing protein</fullName>
    </recommendedName>
</protein>
<dbReference type="InterPro" id="IPR040025">
    <property type="entry name" value="Znf622/Rei1/Reh1"/>
</dbReference>
<dbReference type="InterPro" id="IPR036236">
    <property type="entry name" value="Znf_C2H2_sf"/>
</dbReference>
<dbReference type="Gene3D" id="3.30.160.60">
    <property type="entry name" value="Classic Zinc Finger"/>
    <property type="match status" value="1"/>
</dbReference>
<dbReference type="GO" id="GO:0030687">
    <property type="term" value="C:preribosome, large subunit precursor"/>
    <property type="evidence" value="ECO:0007669"/>
    <property type="project" value="TreeGrafter"/>
</dbReference>
<feature type="region of interest" description="Disordered" evidence="10">
    <location>
        <begin position="272"/>
        <end position="314"/>
    </location>
</feature>
<dbReference type="InterPro" id="IPR003604">
    <property type="entry name" value="Matrin/U1-like-C_Znf_C2H2"/>
</dbReference>
<dbReference type="GO" id="GO:0008270">
    <property type="term" value="F:zinc ion binding"/>
    <property type="evidence" value="ECO:0007669"/>
    <property type="project" value="UniProtKB-KW"/>
</dbReference>
<comment type="similarity">
    <text evidence="8">Belongs to the REI1 family.</text>
</comment>
<keyword evidence="4" id="KW-0479">Metal-binding</keyword>
<sequence>MDPNAPTTTLPYTCNTCLVAFRGSDAQRDHMRKDWHLYNMKRRIASLPPVSQETFNEKVLAAKASTTAAAAKASYEKTCVACQKTFYSENSYQNHIKSSKHRAREARMLRDGADDASSVMSSTFSLGEPINKPREQTEVSKVTEQMKNATIDEEDEDEEVTEADGFSSSRCLFCAEKSASLQDNTEHMFKTHGMFIPERDYLVDLEGLIHYLWRKINENSECLYCHAIRNNPAGARTHMRDKGHCMIAFESEDEQVEIGQYYDFRSTYSDNEDAMSTASETAEDGGVKVDGEEDEGWETETSASSVDDDEIDDTKGGSAVYRTEYELHLPSGRSVGHRSLARYYRQNLHNYPTAEERIARQLAIENGEIEEEEKPRGRNQNRAVISRANGGSGMVGATDSQKREALTNERKERTRAIRQELRYTARVNRAANNQKHYRDPLLQ</sequence>
<organism evidence="12 13">
    <name type="scientific">Aspergillus terreus (strain NIH 2624 / FGSC A1156)</name>
    <dbReference type="NCBI Taxonomy" id="341663"/>
    <lineage>
        <taxon>Eukaryota</taxon>
        <taxon>Fungi</taxon>
        <taxon>Dikarya</taxon>
        <taxon>Ascomycota</taxon>
        <taxon>Pezizomycotina</taxon>
        <taxon>Eurotiomycetes</taxon>
        <taxon>Eurotiomycetidae</taxon>
        <taxon>Eurotiales</taxon>
        <taxon>Aspergillaceae</taxon>
        <taxon>Aspergillus</taxon>
        <taxon>Aspergillus subgen. Circumdati</taxon>
    </lineage>
</organism>
<evidence type="ECO:0000256" key="8">
    <source>
        <dbReference type="ARBA" id="ARBA00034126"/>
    </source>
</evidence>
<feature type="domain" description="C2H2-type" evidence="11">
    <location>
        <begin position="77"/>
        <end position="106"/>
    </location>
</feature>
<dbReference type="HOGENOM" id="CLU_018787_1_2_1"/>
<dbReference type="PROSITE" id="PS00028">
    <property type="entry name" value="ZINC_FINGER_C2H2_1"/>
    <property type="match status" value="2"/>
</dbReference>
<dbReference type="RefSeq" id="XP_001215246.1">
    <property type="nucleotide sequence ID" value="XM_001215246.1"/>
</dbReference>
<dbReference type="Pfam" id="PF12756">
    <property type="entry name" value="zf-C2H2_2"/>
    <property type="match status" value="1"/>
</dbReference>
<dbReference type="GO" id="GO:0042273">
    <property type="term" value="P:ribosomal large subunit biogenesis"/>
    <property type="evidence" value="ECO:0007669"/>
    <property type="project" value="TreeGrafter"/>
</dbReference>
<evidence type="ECO:0000256" key="9">
    <source>
        <dbReference type="PROSITE-ProRule" id="PRU00042"/>
    </source>
</evidence>
<dbReference type="InterPro" id="IPR041661">
    <property type="entry name" value="ZN622/Rei1/Reh1_Znf-C2H2"/>
</dbReference>
<reference evidence="13" key="1">
    <citation type="submission" date="2005-09" db="EMBL/GenBank/DDBJ databases">
        <title>Annotation of the Aspergillus terreus NIH2624 genome.</title>
        <authorList>
            <person name="Birren B.W."/>
            <person name="Lander E.S."/>
            <person name="Galagan J.E."/>
            <person name="Nusbaum C."/>
            <person name="Devon K."/>
            <person name="Henn M."/>
            <person name="Ma L.-J."/>
            <person name="Jaffe D.B."/>
            <person name="Butler J."/>
            <person name="Alvarez P."/>
            <person name="Gnerre S."/>
            <person name="Grabherr M."/>
            <person name="Kleber M."/>
            <person name="Mauceli E.W."/>
            <person name="Brockman W."/>
            <person name="Rounsley S."/>
            <person name="Young S.K."/>
            <person name="LaButti K."/>
            <person name="Pushparaj V."/>
            <person name="DeCaprio D."/>
            <person name="Crawford M."/>
            <person name="Koehrsen M."/>
            <person name="Engels R."/>
            <person name="Montgomery P."/>
            <person name="Pearson M."/>
            <person name="Howarth C."/>
            <person name="Larson L."/>
            <person name="Luoma S."/>
            <person name="White J."/>
            <person name="Alvarado L."/>
            <person name="Kodira C.D."/>
            <person name="Zeng Q."/>
            <person name="Oleary S."/>
            <person name="Yandava C."/>
            <person name="Denning D.W."/>
            <person name="Nierman W.C."/>
            <person name="Milne T."/>
            <person name="Madden K."/>
        </authorList>
    </citation>
    <scope>NUCLEOTIDE SEQUENCE [LARGE SCALE GENOMIC DNA]</scope>
    <source>
        <strain evidence="13">NIH 2624 / FGSC A1156</strain>
    </source>
</reference>
<evidence type="ECO:0000256" key="1">
    <source>
        <dbReference type="ARBA" id="ARBA00004496"/>
    </source>
</evidence>
<evidence type="ECO:0000256" key="10">
    <source>
        <dbReference type="SAM" id="MobiDB-lite"/>
    </source>
</evidence>
<dbReference type="PROSITE" id="PS50157">
    <property type="entry name" value="ZINC_FINGER_C2H2_2"/>
    <property type="match status" value="1"/>
</dbReference>
<dbReference type="SMART" id="SM00355">
    <property type="entry name" value="ZnF_C2H2"/>
    <property type="match status" value="4"/>
</dbReference>
<dbReference type="GO" id="GO:0005737">
    <property type="term" value="C:cytoplasm"/>
    <property type="evidence" value="ECO:0007669"/>
    <property type="project" value="UniProtKB-SubCell"/>
</dbReference>
<dbReference type="OMA" id="WTQTQQQ"/>
<dbReference type="GeneID" id="4321419"/>
<feature type="region of interest" description="Disordered" evidence="10">
    <location>
        <begin position="369"/>
        <end position="416"/>
    </location>
</feature>
<feature type="compositionally biased region" description="Basic and acidic residues" evidence="10">
    <location>
        <begin position="400"/>
        <end position="416"/>
    </location>
</feature>
<keyword evidence="2" id="KW-0963">Cytoplasm</keyword>
<gene>
    <name evidence="12" type="ORF">ATEG_06068</name>
</gene>
<evidence type="ECO:0000313" key="12">
    <source>
        <dbReference type="EMBL" id="EAU33829.1"/>
    </source>
</evidence>
<dbReference type="eggNOG" id="KOG2785">
    <property type="taxonomic scope" value="Eukaryota"/>
</dbReference>
<dbReference type="SMART" id="SM00451">
    <property type="entry name" value="ZnF_U1"/>
    <property type="match status" value="2"/>
</dbReference>
<evidence type="ECO:0000256" key="3">
    <source>
        <dbReference type="ARBA" id="ARBA00022517"/>
    </source>
</evidence>
<comment type="subcellular location">
    <subcellularLocation>
        <location evidence="1">Cytoplasm</location>
    </subcellularLocation>
</comment>